<keyword evidence="1" id="KW-0408">Iron</keyword>
<dbReference type="GO" id="GO:0046914">
    <property type="term" value="F:transition metal ion binding"/>
    <property type="evidence" value="ECO:0007669"/>
    <property type="project" value="InterPro"/>
</dbReference>
<evidence type="ECO:0000313" key="4">
    <source>
        <dbReference type="Proteomes" id="UP000316095"/>
    </source>
</evidence>
<comment type="caution">
    <text evidence="3">The sequence shown here is derived from an EMBL/GenBank/DDBJ whole genome shotgun (WGS) entry which is preliminary data.</text>
</comment>
<dbReference type="InterPro" id="IPR038157">
    <property type="entry name" value="FeoA_core_dom"/>
</dbReference>
<dbReference type="OrthoDB" id="214793at2"/>
<evidence type="ECO:0000259" key="2">
    <source>
        <dbReference type="SMART" id="SM00899"/>
    </source>
</evidence>
<dbReference type="AlphaFoldDB" id="A0A5C5XBX9"/>
<dbReference type="Gene3D" id="2.30.30.90">
    <property type="match status" value="1"/>
</dbReference>
<feature type="domain" description="Ferrous iron transporter FeoA-like" evidence="2">
    <location>
        <begin position="8"/>
        <end position="77"/>
    </location>
</feature>
<dbReference type="RefSeq" id="WP_146502413.1">
    <property type="nucleotide sequence ID" value="NZ_SJPG01000001.1"/>
</dbReference>
<evidence type="ECO:0000313" key="3">
    <source>
        <dbReference type="EMBL" id="TWT60264.1"/>
    </source>
</evidence>
<keyword evidence="4" id="KW-1185">Reference proteome</keyword>
<reference evidence="3 4" key="1">
    <citation type="submission" date="2019-02" db="EMBL/GenBank/DDBJ databases">
        <title>Deep-cultivation of Planctomycetes and their phenomic and genomic characterization uncovers novel biology.</title>
        <authorList>
            <person name="Wiegand S."/>
            <person name="Jogler M."/>
            <person name="Boedeker C."/>
            <person name="Pinto D."/>
            <person name="Vollmers J."/>
            <person name="Rivas-Marin E."/>
            <person name="Kohn T."/>
            <person name="Peeters S.H."/>
            <person name="Heuer A."/>
            <person name="Rast P."/>
            <person name="Oberbeckmann S."/>
            <person name="Bunk B."/>
            <person name="Jeske O."/>
            <person name="Meyerdierks A."/>
            <person name="Storesund J.E."/>
            <person name="Kallscheuer N."/>
            <person name="Luecker S."/>
            <person name="Lage O.M."/>
            <person name="Pohl T."/>
            <person name="Merkel B.J."/>
            <person name="Hornburger P."/>
            <person name="Mueller R.-W."/>
            <person name="Bruemmer F."/>
            <person name="Labrenz M."/>
            <person name="Spormann A.M."/>
            <person name="Op Den Camp H."/>
            <person name="Overmann J."/>
            <person name="Amann R."/>
            <person name="Jetten M.S.M."/>
            <person name="Mascher T."/>
            <person name="Medema M.H."/>
            <person name="Devos D.P."/>
            <person name="Kaster A.-K."/>
            <person name="Ovreas L."/>
            <person name="Rohde M."/>
            <person name="Galperin M.Y."/>
            <person name="Jogler C."/>
        </authorList>
    </citation>
    <scope>NUCLEOTIDE SEQUENCE [LARGE SCALE GENOMIC DNA]</scope>
    <source>
        <strain evidence="3 4">Pan54</strain>
    </source>
</reference>
<protein>
    <submittedName>
        <fullName evidence="3">FeoA domain protein</fullName>
    </submittedName>
</protein>
<dbReference type="InterPro" id="IPR008988">
    <property type="entry name" value="Transcriptional_repressor_C"/>
</dbReference>
<dbReference type="Pfam" id="PF04023">
    <property type="entry name" value="FeoA"/>
    <property type="match status" value="1"/>
</dbReference>
<evidence type="ECO:0000256" key="1">
    <source>
        <dbReference type="ARBA" id="ARBA00023004"/>
    </source>
</evidence>
<name>A0A5C5XBX9_9PLAN</name>
<sequence length="84" mass="9058">MSCGLSVIPVECLQRGERGTIVDISGDERTVHRLNEMGICCGCKITLKRNDSPILVNIDGRDLLLRCGQAAMILVSVGSTTQLI</sequence>
<dbReference type="EMBL" id="SJPG01000001">
    <property type="protein sequence ID" value="TWT60264.1"/>
    <property type="molecule type" value="Genomic_DNA"/>
</dbReference>
<dbReference type="Proteomes" id="UP000316095">
    <property type="component" value="Unassembled WGS sequence"/>
</dbReference>
<dbReference type="SMART" id="SM00899">
    <property type="entry name" value="FeoA"/>
    <property type="match status" value="1"/>
</dbReference>
<dbReference type="InterPro" id="IPR007167">
    <property type="entry name" value="Fe-transptr_FeoA-like"/>
</dbReference>
<dbReference type="SUPFAM" id="SSF50037">
    <property type="entry name" value="C-terminal domain of transcriptional repressors"/>
    <property type="match status" value="1"/>
</dbReference>
<accession>A0A5C5XBX9</accession>
<gene>
    <name evidence="3" type="ORF">Pan54_09780</name>
</gene>
<proteinExistence type="predicted"/>
<organism evidence="3 4">
    <name type="scientific">Rubinisphaera italica</name>
    <dbReference type="NCBI Taxonomy" id="2527969"/>
    <lineage>
        <taxon>Bacteria</taxon>
        <taxon>Pseudomonadati</taxon>
        <taxon>Planctomycetota</taxon>
        <taxon>Planctomycetia</taxon>
        <taxon>Planctomycetales</taxon>
        <taxon>Planctomycetaceae</taxon>
        <taxon>Rubinisphaera</taxon>
    </lineage>
</organism>